<dbReference type="AlphaFoldDB" id="A0A9N9Q5L9"/>
<proteinExistence type="predicted"/>
<dbReference type="OrthoDB" id="5295627at2759"/>
<dbReference type="Pfam" id="PF20717">
    <property type="entry name" value="DUF6829"/>
    <property type="match status" value="1"/>
</dbReference>
<dbReference type="EMBL" id="CAJVRM010000160">
    <property type="protein sequence ID" value="CAG8976019.1"/>
    <property type="molecule type" value="Genomic_DNA"/>
</dbReference>
<keyword evidence="2" id="KW-1185">Reference proteome</keyword>
<evidence type="ECO:0000313" key="2">
    <source>
        <dbReference type="Proteomes" id="UP000701801"/>
    </source>
</evidence>
<dbReference type="InterPro" id="IPR049232">
    <property type="entry name" value="DUF6829"/>
</dbReference>
<dbReference type="Proteomes" id="UP000701801">
    <property type="component" value="Unassembled WGS sequence"/>
</dbReference>
<reference evidence="1" key="1">
    <citation type="submission" date="2021-07" db="EMBL/GenBank/DDBJ databases">
        <authorList>
            <person name="Durling M."/>
        </authorList>
    </citation>
    <scope>NUCLEOTIDE SEQUENCE</scope>
</reference>
<name>A0A9N9Q5L9_9HELO</name>
<protein>
    <submittedName>
        <fullName evidence="1">Uncharacterized protein</fullName>
    </submittedName>
</protein>
<accession>A0A9N9Q5L9</accession>
<evidence type="ECO:0000313" key="1">
    <source>
        <dbReference type="EMBL" id="CAG8976019.1"/>
    </source>
</evidence>
<organism evidence="1 2">
    <name type="scientific">Hymenoscyphus albidus</name>
    <dbReference type="NCBI Taxonomy" id="595503"/>
    <lineage>
        <taxon>Eukaryota</taxon>
        <taxon>Fungi</taxon>
        <taxon>Dikarya</taxon>
        <taxon>Ascomycota</taxon>
        <taxon>Pezizomycotina</taxon>
        <taxon>Leotiomycetes</taxon>
        <taxon>Helotiales</taxon>
        <taxon>Helotiaceae</taxon>
        <taxon>Hymenoscyphus</taxon>
    </lineage>
</organism>
<gene>
    <name evidence="1" type="ORF">HYALB_00007546</name>
</gene>
<comment type="caution">
    <text evidence="1">The sequence shown here is derived from an EMBL/GenBank/DDBJ whole genome shotgun (WGS) entry which is preliminary data.</text>
</comment>
<sequence length="413" mass="46725">MDCKHHTSRIFDTITSKSFFQSSDEEVLRLILDQTRTSQAGNLYPQQACHQAHNTVASQILYGLDYDEVNPTLVGILSRRWLHNRDYQTFVGSQEEIVKLSKASFEWLCELFEEGITSDTDLDYLVTSMVINDLGKDPQLAKDYEAQTGEDTTGSNHDMILHKAVGSGLVGCLDRLSNANRLDVVRSLELGAEFNFGQLAQAENVLESLSGLLGFKQNDRMFEFRFMEQILDLSGAAGHTDWTCAKKTNEPIFQAYQKVFDVANCVIYGKLGLRPAYDLILIRRAELLHGVGFRKLDVGDVHDRALMRFLCMGGVTGERGRPAVQATYFPALLSKALDSVRSTTDEDRIETLQSCLRYLRRVLQIDEPIEDDHIVVVKRDLLRVVNDVDPTVPDILDSVRVPEWEVAKLWKFI</sequence>